<dbReference type="Pfam" id="PF18759">
    <property type="entry name" value="Plavaka"/>
    <property type="match status" value="1"/>
</dbReference>
<dbReference type="AlphaFoldDB" id="A0A1C7MKA5"/>
<comment type="caution">
    <text evidence="2">The sequence shown here is derived from an EMBL/GenBank/DDBJ whole genome shotgun (WGS) entry which is preliminary data.</text>
</comment>
<organism evidence="2 3">
    <name type="scientific">Grifola frondosa</name>
    <name type="common">Maitake</name>
    <name type="synonym">Polyporus frondosus</name>
    <dbReference type="NCBI Taxonomy" id="5627"/>
    <lineage>
        <taxon>Eukaryota</taxon>
        <taxon>Fungi</taxon>
        <taxon>Dikarya</taxon>
        <taxon>Basidiomycota</taxon>
        <taxon>Agaricomycotina</taxon>
        <taxon>Agaricomycetes</taxon>
        <taxon>Polyporales</taxon>
        <taxon>Grifolaceae</taxon>
        <taxon>Grifola</taxon>
    </lineage>
</organism>
<keyword evidence="3" id="KW-1185">Reference proteome</keyword>
<name>A0A1C7MKA5_GRIFR</name>
<feature type="compositionally biased region" description="Acidic residues" evidence="1">
    <location>
        <begin position="269"/>
        <end position="280"/>
    </location>
</feature>
<dbReference type="OrthoDB" id="2418900at2759"/>
<sequence length="481" mass="54010">MKEPEEVLRIIAEAARGERPAEFKQYGLRLIQPFWSDLPHCNIFACITPDLLHQLHKGVFKDHTVSWATECIDGGAKEIDYCFKAMPTHPTLRHFKKGISLVTQWTGTEYKNMEKVFLGVLTGASDPAVLRVVRAVLDFIYFAHFEAHSDNSLSRLNDAWTDFHANKHVFVDCGVREHFNIPKFHSTCHYESSIRRLGSADGYNTEGSERLHIDYAKQAYASSNKRHYVQQMTTWLTRQEAVQRFSAYLQWVESLASHVASSNAPGGDSVDEEEDMDSGDVDNTDWHLDPQPTAAAYSVAKEPGLPNTPVHSLQDNFGCIDFVRALEHFLRHSSGTQALPPAAQNITSTTRFNVYKRMTVHLPSLRQVSSVPTKDTIRAMPKQATSGLRKAVPAHFDTVLAWEQSGDDRQHPLDGLCVARVRAIFRVPDSYGACTEHPLAYVEWFTPFRTPVSDIGMYKLSPVTGVGQEDGPFVDLGKCFG</sequence>
<evidence type="ECO:0000256" key="1">
    <source>
        <dbReference type="SAM" id="MobiDB-lite"/>
    </source>
</evidence>
<protein>
    <submittedName>
        <fullName evidence="2">Uncharacterized protein</fullName>
    </submittedName>
</protein>
<dbReference type="STRING" id="5627.A0A1C7MKA5"/>
<dbReference type="Proteomes" id="UP000092993">
    <property type="component" value="Unassembled WGS sequence"/>
</dbReference>
<evidence type="ECO:0000313" key="3">
    <source>
        <dbReference type="Proteomes" id="UP000092993"/>
    </source>
</evidence>
<dbReference type="EMBL" id="LUGG01000003">
    <property type="protein sequence ID" value="OBZ76856.1"/>
    <property type="molecule type" value="Genomic_DNA"/>
</dbReference>
<evidence type="ECO:0000313" key="2">
    <source>
        <dbReference type="EMBL" id="OBZ76856.1"/>
    </source>
</evidence>
<feature type="region of interest" description="Disordered" evidence="1">
    <location>
        <begin position="260"/>
        <end position="280"/>
    </location>
</feature>
<reference evidence="2 3" key="1">
    <citation type="submission" date="2016-03" db="EMBL/GenBank/DDBJ databases">
        <title>Whole genome sequencing of Grifola frondosa 9006-11.</title>
        <authorList>
            <person name="Min B."/>
            <person name="Park H."/>
            <person name="Kim J.-G."/>
            <person name="Cho H."/>
            <person name="Oh Y.-L."/>
            <person name="Kong W.-S."/>
            <person name="Choi I.-G."/>
        </authorList>
    </citation>
    <scope>NUCLEOTIDE SEQUENCE [LARGE SCALE GENOMIC DNA]</scope>
    <source>
        <strain evidence="2 3">9006-11</strain>
    </source>
</reference>
<accession>A0A1C7MKA5</accession>
<dbReference type="OMA" id="DIFRCIS"/>
<proteinExistence type="predicted"/>
<dbReference type="InterPro" id="IPR041078">
    <property type="entry name" value="Plavaka"/>
</dbReference>
<gene>
    <name evidence="2" type="ORF">A0H81_03449</name>
</gene>